<dbReference type="Pfam" id="PF02074">
    <property type="entry name" value="Peptidase_M32"/>
    <property type="match status" value="1"/>
</dbReference>
<dbReference type="EMBL" id="CP011125">
    <property type="protein sequence ID" value="AKF09904.1"/>
    <property type="molecule type" value="Genomic_DNA"/>
</dbReference>
<dbReference type="SUPFAM" id="SSF55486">
    <property type="entry name" value="Metalloproteases ('zincins'), catalytic domain"/>
    <property type="match status" value="1"/>
</dbReference>
<accession>A0A0F6SH65</accession>
<dbReference type="OrthoDB" id="9772308at2"/>
<gene>
    <name evidence="4" type="ORF">DB32_007053</name>
</gene>
<comment type="function">
    <text evidence="1">Broad specificity carboxypetidase that releases amino acids sequentially from the C-terminus, including neutral, aromatic, polar and basic residues.</text>
</comment>
<dbReference type="PIRSF" id="PIRSF006615">
    <property type="entry name" value="Zn_crbxpep_Taq"/>
    <property type="match status" value="1"/>
</dbReference>
<evidence type="ECO:0000256" key="3">
    <source>
        <dbReference type="PIRSR" id="PIRSR006615-2"/>
    </source>
</evidence>
<dbReference type="PANTHER" id="PTHR34217">
    <property type="entry name" value="METAL-DEPENDENT CARBOXYPEPTIDASE"/>
    <property type="match status" value="1"/>
</dbReference>
<dbReference type="RefSeq" id="WP_053236911.1">
    <property type="nucleotide sequence ID" value="NZ_CP011125.1"/>
</dbReference>
<dbReference type="KEGG" id="samy:DB32_007053"/>
<dbReference type="GO" id="GO:0046872">
    <property type="term" value="F:metal ion binding"/>
    <property type="evidence" value="ECO:0007669"/>
    <property type="project" value="UniProtKB-KW"/>
</dbReference>
<dbReference type="Proteomes" id="UP000034883">
    <property type="component" value="Chromosome"/>
</dbReference>
<keyword evidence="1" id="KW-0482">Metalloprotease</keyword>
<dbReference type="STRING" id="927083.DB32_007053"/>
<protein>
    <recommendedName>
        <fullName evidence="1">Metal-dependent carboxypeptidase</fullName>
        <ecNumber evidence="1">3.4.17.19</ecNumber>
    </recommendedName>
</protein>
<comment type="catalytic activity">
    <reaction evidence="1">
        <text>Release of a C-terminal amino acid with broad specificity, except for -Pro.</text>
        <dbReference type="EC" id="3.4.17.19"/>
    </reaction>
</comment>
<dbReference type="GO" id="GO:0006508">
    <property type="term" value="P:proteolysis"/>
    <property type="evidence" value="ECO:0007669"/>
    <property type="project" value="UniProtKB-UniRule"/>
</dbReference>
<comment type="similarity">
    <text evidence="1">Belongs to the peptidase M32 family.</text>
</comment>
<dbReference type="GO" id="GO:0004181">
    <property type="term" value="F:metallocarboxypeptidase activity"/>
    <property type="evidence" value="ECO:0007669"/>
    <property type="project" value="UniProtKB-UniRule"/>
</dbReference>
<keyword evidence="2" id="KW-0862">Zinc</keyword>
<dbReference type="InterPro" id="IPR001333">
    <property type="entry name" value="Peptidase_M32_Taq"/>
</dbReference>
<dbReference type="PRINTS" id="PR00998">
    <property type="entry name" value="CRBOXYPTASET"/>
</dbReference>
<evidence type="ECO:0000256" key="1">
    <source>
        <dbReference type="PIRNR" id="PIRNR006615"/>
    </source>
</evidence>
<dbReference type="EC" id="3.4.17.19" evidence="1"/>
<reference evidence="4 5" key="1">
    <citation type="submission" date="2015-03" db="EMBL/GenBank/DDBJ databases">
        <title>Genome assembly of Sandaracinus amylolyticus DSM 53668.</title>
        <authorList>
            <person name="Sharma G."/>
            <person name="Subramanian S."/>
        </authorList>
    </citation>
    <scope>NUCLEOTIDE SEQUENCE [LARGE SCALE GENOMIC DNA]</scope>
    <source>
        <strain evidence="4 5">DSM 53668</strain>
    </source>
</reference>
<comment type="cofactor">
    <cofactor evidence="2">
        <name>Zn(2+)</name>
        <dbReference type="ChEBI" id="CHEBI:29105"/>
    </cofactor>
    <text evidence="2">Binds 1 zinc ion per subunit.</text>
</comment>
<keyword evidence="1" id="KW-0378">Hydrolase</keyword>
<dbReference type="PANTHER" id="PTHR34217:SF1">
    <property type="entry name" value="CARBOXYPEPTIDASE 1"/>
    <property type="match status" value="1"/>
</dbReference>
<keyword evidence="1" id="KW-0645">Protease</keyword>
<organism evidence="4 5">
    <name type="scientific">Sandaracinus amylolyticus</name>
    <dbReference type="NCBI Taxonomy" id="927083"/>
    <lineage>
        <taxon>Bacteria</taxon>
        <taxon>Pseudomonadati</taxon>
        <taxon>Myxococcota</taxon>
        <taxon>Polyangia</taxon>
        <taxon>Polyangiales</taxon>
        <taxon>Sandaracinaceae</taxon>
        <taxon>Sandaracinus</taxon>
    </lineage>
</organism>
<feature type="binding site" evidence="2">
    <location>
        <position position="262"/>
    </location>
    <ligand>
        <name>Zn(2+)</name>
        <dbReference type="ChEBI" id="CHEBI:29105"/>
        <note>catalytic</note>
    </ligand>
</feature>
<keyword evidence="5" id="KW-1185">Reference proteome</keyword>
<sequence>MQPSEWSALVAHLTEIETLDGVMGVLGWDEQTYMPKKAAELRGAQLALLSRLHHERTTDARIGRWIELLEGDRATASDPIRSACLRNLGRTYRREKRVPAELVDKLARARSEGFQAWIEAKKNADFARFAPVLQTLLDLSRRRAETIDEKRHPYEVLLEQYDPGTSVESLRSMFARLREGLVPLIEAISAQPQQPELGGGWDETKQWALSREVAAALGYDFDGGRLDPSEHPFSTGQGPGDVRITAHLDANDLLSGLGGTIHETGHALYEQGLPVAHTGTTVREAASYGLHESQSRFWENYVGRSKPFATWLAGVVKKHFPEKAQSPDAIYRASNRVERGLIRVQADEVTYNLHVVIRFEIELALFEGTLAVKDLPSAWNTKYREYLGITPPDDARGVLQDVHWSGAAFGYFPSYTLGNLYAASFGAAMQQAIPDLWARVERGDFAPILAWLREKVHAQGHVLEAPEIVRAAVGDRDHVEDLLAYLWGRQGAIYGVKRT</sequence>
<evidence type="ECO:0000256" key="2">
    <source>
        <dbReference type="PIRSR" id="PIRSR006615-1"/>
    </source>
</evidence>
<keyword evidence="1 4" id="KW-0121">Carboxypeptidase</keyword>
<dbReference type="Gene3D" id="1.10.1370.30">
    <property type="match status" value="1"/>
</dbReference>
<dbReference type="AlphaFoldDB" id="A0A0F6SH65"/>
<name>A0A0F6SH65_9BACT</name>
<feature type="binding site" evidence="2">
    <location>
        <position position="266"/>
    </location>
    <ligand>
        <name>Zn(2+)</name>
        <dbReference type="ChEBI" id="CHEBI:29105"/>
        <note>catalytic</note>
    </ligand>
</feature>
<feature type="binding site" evidence="2">
    <location>
        <position position="292"/>
    </location>
    <ligand>
        <name>Zn(2+)</name>
        <dbReference type="ChEBI" id="CHEBI:29105"/>
        <note>catalytic</note>
    </ligand>
</feature>
<evidence type="ECO:0000313" key="4">
    <source>
        <dbReference type="EMBL" id="AKF09904.1"/>
    </source>
</evidence>
<evidence type="ECO:0000313" key="5">
    <source>
        <dbReference type="Proteomes" id="UP000034883"/>
    </source>
</evidence>
<dbReference type="CDD" id="cd06460">
    <property type="entry name" value="M32_Taq"/>
    <property type="match status" value="1"/>
</dbReference>
<dbReference type="PROSITE" id="PS52034">
    <property type="entry name" value="PEPTIDASE_M32"/>
    <property type="match status" value="1"/>
</dbReference>
<proteinExistence type="inferred from homology"/>
<feature type="active site" description="Proton donor/acceptor" evidence="3">
    <location>
        <position position="263"/>
    </location>
</feature>
<keyword evidence="1 2" id="KW-0479">Metal-binding</keyword>